<dbReference type="EnsemblPlants" id="PNT77257">
    <property type="protein sequence ID" value="PNT77257"/>
    <property type="gene ID" value="BRADI_1g60104v3"/>
</dbReference>
<evidence type="ECO:0000313" key="2">
    <source>
        <dbReference type="EnsemblPlants" id="PNT77257"/>
    </source>
</evidence>
<gene>
    <name evidence="1" type="ORF">BRADI_1g60104v3</name>
</gene>
<organism evidence="1">
    <name type="scientific">Brachypodium distachyon</name>
    <name type="common">Purple false brome</name>
    <name type="synonym">Trachynia distachya</name>
    <dbReference type="NCBI Taxonomy" id="15368"/>
    <lineage>
        <taxon>Eukaryota</taxon>
        <taxon>Viridiplantae</taxon>
        <taxon>Streptophyta</taxon>
        <taxon>Embryophyta</taxon>
        <taxon>Tracheophyta</taxon>
        <taxon>Spermatophyta</taxon>
        <taxon>Magnoliopsida</taxon>
        <taxon>Liliopsida</taxon>
        <taxon>Poales</taxon>
        <taxon>Poaceae</taxon>
        <taxon>BOP clade</taxon>
        <taxon>Pooideae</taxon>
        <taxon>Stipodae</taxon>
        <taxon>Brachypodieae</taxon>
        <taxon>Brachypodium</taxon>
    </lineage>
</organism>
<dbReference type="EMBL" id="CM000880">
    <property type="protein sequence ID" value="PNT77257.1"/>
    <property type="molecule type" value="Genomic_DNA"/>
</dbReference>
<name>A0A2K2DSK1_BRADI</name>
<reference evidence="2" key="3">
    <citation type="submission" date="2018-08" db="UniProtKB">
        <authorList>
            <consortium name="EnsemblPlants"/>
        </authorList>
    </citation>
    <scope>IDENTIFICATION</scope>
    <source>
        <strain evidence="2">cv. Bd21</strain>
    </source>
</reference>
<keyword evidence="3" id="KW-1185">Reference proteome</keyword>
<dbReference type="InParanoid" id="A0A2K2DSK1"/>
<protein>
    <submittedName>
        <fullName evidence="1 2">Uncharacterized protein</fullName>
    </submittedName>
</protein>
<evidence type="ECO:0000313" key="3">
    <source>
        <dbReference type="Proteomes" id="UP000008810"/>
    </source>
</evidence>
<proteinExistence type="predicted"/>
<evidence type="ECO:0000313" key="1">
    <source>
        <dbReference type="EMBL" id="PNT77257.1"/>
    </source>
</evidence>
<dbReference type="Proteomes" id="UP000008810">
    <property type="component" value="Chromosome 1"/>
</dbReference>
<sequence length="121" mass="13911">MSCVFQFPVAGSIRSETFDKRWRTLLVRIFLDGLQISMLSPLPTLQISPSLRVLTPAIILCLCHVKEAPFFKLALRRFPSGKYFGLRMEAQNESAESTSLHTCFERRARLKQWISRNTIPP</sequence>
<accession>A0A2K2DSK1</accession>
<dbReference type="Gramene" id="PNT77257">
    <property type="protein sequence ID" value="PNT77257"/>
    <property type="gene ID" value="BRADI_1g60104v3"/>
</dbReference>
<reference evidence="1" key="2">
    <citation type="submission" date="2017-06" db="EMBL/GenBank/DDBJ databases">
        <title>WGS assembly of Brachypodium distachyon.</title>
        <authorList>
            <consortium name="The International Brachypodium Initiative"/>
            <person name="Lucas S."/>
            <person name="Harmon-Smith M."/>
            <person name="Lail K."/>
            <person name="Tice H."/>
            <person name="Grimwood J."/>
            <person name="Bruce D."/>
            <person name="Barry K."/>
            <person name="Shu S."/>
            <person name="Lindquist E."/>
            <person name="Wang M."/>
            <person name="Pitluck S."/>
            <person name="Vogel J.P."/>
            <person name="Garvin D.F."/>
            <person name="Mockler T.C."/>
            <person name="Schmutz J."/>
            <person name="Rokhsar D."/>
            <person name="Bevan M.W."/>
        </authorList>
    </citation>
    <scope>NUCLEOTIDE SEQUENCE</scope>
    <source>
        <strain evidence="1">Bd21</strain>
    </source>
</reference>
<reference evidence="1 2" key="1">
    <citation type="journal article" date="2010" name="Nature">
        <title>Genome sequencing and analysis of the model grass Brachypodium distachyon.</title>
        <authorList>
            <consortium name="International Brachypodium Initiative"/>
        </authorList>
    </citation>
    <scope>NUCLEOTIDE SEQUENCE [LARGE SCALE GENOMIC DNA]</scope>
    <source>
        <strain evidence="1 2">Bd21</strain>
    </source>
</reference>
<dbReference type="AlphaFoldDB" id="A0A2K2DSK1"/>